<dbReference type="PANTHER" id="PTHR10730">
    <property type="entry name" value="PROCOLLAGEN-LYSINE,2-OXOGLUTARATE 5-DIOXYGENASE/GLYCOSYLTRANSFERASE 25 FAMILY MEMBER"/>
    <property type="match status" value="1"/>
</dbReference>
<protein>
    <submittedName>
        <fullName evidence="5">LPS glycosyltransferase</fullName>
    </submittedName>
</protein>
<evidence type="ECO:0000259" key="4">
    <source>
        <dbReference type="Pfam" id="PF01755"/>
    </source>
</evidence>
<dbReference type="Proteomes" id="UP000315783">
    <property type="component" value="Unassembled WGS sequence"/>
</dbReference>
<evidence type="ECO:0000256" key="1">
    <source>
        <dbReference type="ARBA" id="ARBA00006721"/>
    </source>
</evidence>
<keyword evidence="6" id="KW-1185">Reference proteome</keyword>
<dbReference type="PANTHER" id="PTHR10730:SF53">
    <property type="entry name" value="GLYCOSYLTRANSFERASE 25 FAMILY MEMBER"/>
    <property type="match status" value="1"/>
</dbReference>
<evidence type="ECO:0000313" key="6">
    <source>
        <dbReference type="Proteomes" id="UP000315783"/>
    </source>
</evidence>
<dbReference type="EMBL" id="SPUK01000006">
    <property type="protein sequence ID" value="TQV96093.1"/>
    <property type="molecule type" value="Genomic_DNA"/>
</dbReference>
<organism evidence="5 6">
    <name type="scientific">Cordyceps javanica</name>
    <dbReference type="NCBI Taxonomy" id="43265"/>
    <lineage>
        <taxon>Eukaryota</taxon>
        <taxon>Fungi</taxon>
        <taxon>Dikarya</taxon>
        <taxon>Ascomycota</taxon>
        <taxon>Pezizomycotina</taxon>
        <taxon>Sordariomycetes</taxon>
        <taxon>Hypocreomycetidae</taxon>
        <taxon>Hypocreales</taxon>
        <taxon>Cordycipitaceae</taxon>
        <taxon>Cordyceps</taxon>
    </lineage>
</organism>
<comment type="caution">
    <text evidence="5">The sequence shown here is derived from an EMBL/GenBank/DDBJ whole genome shotgun (WGS) entry which is preliminary data.</text>
</comment>
<comment type="similarity">
    <text evidence="1">Belongs to the glycosyltransferase 25 family.</text>
</comment>
<feature type="domain" description="Glycosyl transferase family 25" evidence="4">
    <location>
        <begin position="87"/>
        <end position="187"/>
    </location>
</feature>
<accession>A0A545V313</accession>
<dbReference type="CDD" id="cd06532">
    <property type="entry name" value="Glyco_transf_25"/>
    <property type="match status" value="1"/>
</dbReference>
<dbReference type="InterPro" id="IPR050757">
    <property type="entry name" value="Collagen_mod_GT25"/>
</dbReference>
<keyword evidence="3 5" id="KW-0808">Transferase</keyword>
<proteinExistence type="inferred from homology"/>
<dbReference type="GO" id="GO:0016740">
    <property type="term" value="F:transferase activity"/>
    <property type="evidence" value="ECO:0007669"/>
    <property type="project" value="UniProtKB-KW"/>
</dbReference>
<evidence type="ECO:0000256" key="2">
    <source>
        <dbReference type="ARBA" id="ARBA00022676"/>
    </source>
</evidence>
<gene>
    <name evidence="5" type="ORF">IF1G_04676</name>
</gene>
<dbReference type="InterPro" id="IPR002654">
    <property type="entry name" value="Glyco_trans_25"/>
</dbReference>
<sequence>MAFPAKPPVLPISYQMNAAKGLIPRFGHAKFYLTAAFIFILTLFGLLKSETYTSVGTIPSYTASFQRGAYGDSLSKHAHNETLGFEKVFYLNLPHRSDRRDGMAMLAALTNIRLIRKEGVNGSTIHEKAKPEGSGSLRPEQLGSWRGHANVWRHIVEEKIQTALILEDDVDWDVKIHDILQDMSIQLRKGHLRRHKPTRYEAAYAPYGLDWDLLYLGTCWNVKGETRPASHIYEDRNAPNSTEMDNNFPQELEYWGAGALKKPRVRVIAPSWYPVCLTGYAVTLEGARNLLYQVGSGGGLTAPTDLEMINRIQSGHLRSLTIVPPLITHWLTGTASDSDTSQLTDDGTLPKGSNNLRFSGRKALHEAVYRGINP</sequence>
<dbReference type="Pfam" id="PF01755">
    <property type="entry name" value="Glyco_transf_25"/>
    <property type="match status" value="1"/>
</dbReference>
<keyword evidence="2" id="KW-0328">Glycosyltransferase</keyword>
<evidence type="ECO:0000256" key="3">
    <source>
        <dbReference type="ARBA" id="ARBA00022679"/>
    </source>
</evidence>
<dbReference type="AlphaFoldDB" id="A0A545V313"/>
<name>A0A545V313_9HYPO</name>
<reference evidence="5 6" key="1">
    <citation type="journal article" date="2019" name="Appl. Microbiol. Biotechnol.">
        <title>Genome sequence of Isaria javanica and comparative genome analysis insights into family S53 peptidase evolution in fungal entomopathogens.</title>
        <authorList>
            <person name="Lin R."/>
            <person name="Zhang X."/>
            <person name="Xin B."/>
            <person name="Zou M."/>
            <person name="Gao Y."/>
            <person name="Qin F."/>
            <person name="Hu Q."/>
            <person name="Xie B."/>
            <person name="Cheng X."/>
        </authorList>
    </citation>
    <scope>NUCLEOTIDE SEQUENCE [LARGE SCALE GENOMIC DNA]</scope>
    <source>
        <strain evidence="5 6">IJ1G</strain>
    </source>
</reference>
<evidence type="ECO:0000313" key="5">
    <source>
        <dbReference type="EMBL" id="TQV96093.1"/>
    </source>
</evidence>